<evidence type="ECO:0000313" key="2">
    <source>
        <dbReference type="Proteomes" id="UP001163603"/>
    </source>
</evidence>
<keyword evidence="2" id="KW-1185">Reference proteome</keyword>
<organism evidence="1 2">
    <name type="scientific">Pistacia integerrima</name>
    <dbReference type="NCBI Taxonomy" id="434235"/>
    <lineage>
        <taxon>Eukaryota</taxon>
        <taxon>Viridiplantae</taxon>
        <taxon>Streptophyta</taxon>
        <taxon>Embryophyta</taxon>
        <taxon>Tracheophyta</taxon>
        <taxon>Spermatophyta</taxon>
        <taxon>Magnoliopsida</taxon>
        <taxon>eudicotyledons</taxon>
        <taxon>Gunneridae</taxon>
        <taxon>Pentapetalae</taxon>
        <taxon>rosids</taxon>
        <taxon>malvids</taxon>
        <taxon>Sapindales</taxon>
        <taxon>Anacardiaceae</taxon>
        <taxon>Pistacia</taxon>
    </lineage>
</organism>
<protein>
    <submittedName>
        <fullName evidence="1">Uncharacterized protein</fullName>
    </submittedName>
</protein>
<dbReference type="EMBL" id="CM047749">
    <property type="protein sequence ID" value="KAJ0010021.1"/>
    <property type="molecule type" value="Genomic_DNA"/>
</dbReference>
<comment type="caution">
    <text evidence="1">The sequence shown here is derived from an EMBL/GenBank/DDBJ whole genome shotgun (WGS) entry which is preliminary data.</text>
</comment>
<evidence type="ECO:0000313" key="1">
    <source>
        <dbReference type="EMBL" id="KAJ0010021.1"/>
    </source>
</evidence>
<gene>
    <name evidence="1" type="ORF">Pint_32980</name>
</gene>
<dbReference type="Proteomes" id="UP001163603">
    <property type="component" value="Chromosome 14"/>
</dbReference>
<name>A0ACC0X307_9ROSI</name>
<accession>A0ACC0X307</accession>
<proteinExistence type="predicted"/>
<reference evidence="2" key="1">
    <citation type="journal article" date="2023" name="G3 (Bethesda)">
        <title>Genome assembly and association tests identify interacting loci associated with vigor, precocity, and sex in interspecific pistachio rootstocks.</title>
        <authorList>
            <person name="Palmer W."/>
            <person name="Jacygrad E."/>
            <person name="Sagayaradj S."/>
            <person name="Cavanaugh K."/>
            <person name="Han R."/>
            <person name="Bertier L."/>
            <person name="Beede B."/>
            <person name="Kafkas S."/>
            <person name="Golino D."/>
            <person name="Preece J."/>
            <person name="Michelmore R."/>
        </authorList>
    </citation>
    <scope>NUCLEOTIDE SEQUENCE [LARGE SCALE GENOMIC DNA]</scope>
</reference>
<sequence>MTPSCLISSLHHRSPPLRHQLHLIFARYHRLFLSMLSSLFNFYISSLIDFLLQ</sequence>